<evidence type="ECO:0000256" key="14">
    <source>
        <dbReference type="SAM" id="Coils"/>
    </source>
</evidence>
<dbReference type="Gene3D" id="1.20.5.170">
    <property type="match status" value="1"/>
</dbReference>
<dbReference type="Gene3D" id="3.30.70.1620">
    <property type="match status" value="1"/>
</dbReference>
<dbReference type="PIRSF" id="PIRSF005719">
    <property type="entry name" value="SMC"/>
    <property type="match status" value="1"/>
</dbReference>
<dbReference type="Pfam" id="PF02463">
    <property type="entry name" value="SMC_N"/>
    <property type="match status" value="1"/>
</dbReference>
<evidence type="ECO:0000313" key="18">
    <source>
        <dbReference type="EMBL" id="KAI1236027.1"/>
    </source>
</evidence>
<evidence type="ECO:0000256" key="7">
    <source>
        <dbReference type="ARBA" id="ARBA00022776"/>
    </source>
</evidence>
<dbReference type="GO" id="GO:0000796">
    <property type="term" value="C:condensin complex"/>
    <property type="evidence" value="ECO:0007669"/>
    <property type="project" value="TreeGrafter"/>
</dbReference>
<dbReference type="FunFam" id="3.30.70.1620:FF:000003">
    <property type="entry name" value="Structural maintenance of chromosomes 4"/>
    <property type="match status" value="1"/>
</dbReference>
<dbReference type="Pfam" id="PF06470">
    <property type="entry name" value="SMC_hinge"/>
    <property type="match status" value="1"/>
</dbReference>
<dbReference type="PANTHER" id="PTHR18937:SF172">
    <property type="entry name" value="STRUCTURAL MAINTENANCE OF CHROMOSOMES PROTEIN"/>
    <property type="match status" value="1"/>
</dbReference>
<feature type="domain" description="SMC hinge" evidence="16">
    <location>
        <begin position="619"/>
        <end position="734"/>
    </location>
</feature>
<keyword evidence="5" id="KW-0132">Cell division</keyword>
<dbReference type="PANTHER" id="PTHR18937">
    <property type="entry name" value="STRUCTURAL MAINTENANCE OF CHROMOSOMES SMC FAMILY MEMBER"/>
    <property type="match status" value="1"/>
</dbReference>
<reference evidence="18" key="3">
    <citation type="submission" date="2022-01" db="EMBL/GenBank/DDBJ databases">
        <authorList>
            <person name="Rubenstein D.R."/>
        </authorList>
    </citation>
    <scope>NUCLEOTIDE SEQUENCE</scope>
    <source>
        <strain evidence="18">SS15</strain>
        <tissue evidence="18">Liver</tissue>
    </source>
</reference>
<dbReference type="OrthoDB" id="5575062at2759"/>
<organism evidence="17">
    <name type="scientific">Lamprotornis superbus</name>
    <dbReference type="NCBI Taxonomy" id="245042"/>
    <lineage>
        <taxon>Eukaryota</taxon>
        <taxon>Metazoa</taxon>
        <taxon>Chordata</taxon>
        <taxon>Craniata</taxon>
        <taxon>Vertebrata</taxon>
        <taxon>Euteleostomi</taxon>
        <taxon>Archelosauria</taxon>
        <taxon>Archosauria</taxon>
        <taxon>Dinosauria</taxon>
        <taxon>Saurischia</taxon>
        <taxon>Theropoda</taxon>
        <taxon>Coelurosauria</taxon>
        <taxon>Aves</taxon>
        <taxon>Neognathae</taxon>
        <taxon>Neoaves</taxon>
        <taxon>Telluraves</taxon>
        <taxon>Australaves</taxon>
        <taxon>Passeriformes</taxon>
        <taxon>Sturnidae</taxon>
        <taxon>Lamprotornis</taxon>
    </lineage>
</organism>
<evidence type="ECO:0000256" key="6">
    <source>
        <dbReference type="ARBA" id="ARBA00022741"/>
    </source>
</evidence>
<comment type="subcellular location">
    <subcellularLocation>
        <location evidence="2">Chromosome</location>
    </subcellularLocation>
    <subcellularLocation>
        <location evidence="1 13">Nucleus</location>
    </subcellularLocation>
</comment>
<dbReference type="Gene3D" id="3.40.50.300">
    <property type="entry name" value="P-loop containing nucleotide triphosphate hydrolases"/>
    <property type="match status" value="2"/>
</dbReference>
<feature type="region of interest" description="Disordered" evidence="15">
    <location>
        <begin position="1"/>
        <end position="57"/>
    </location>
</feature>
<dbReference type="InterPro" id="IPR024704">
    <property type="entry name" value="SMC"/>
</dbReference>
<evidence type="ECO:0000313" key="17">
    <source>
        <dbReference type="EMBL" id="KAG0121382.1"/>
    </source>
</evidence>
<evidence type="ECO:0000259" key="16">
    <source>
        <dbReference type="SMART" id="SM00968"/>
    </source>
</evidence>
<keyword evidence="7" id="KW-0498">Mitosis</keyword>
<keyword evidence="6" id="KW-0547">Nucleotide-binding</keyword>
<dbReference type="GO" id="GO:0051301">
    <property type="term" value="P:cell division"/>
    <property type="evidence" value="ECO:0007669"/>
    <property type="project" value="UniProtKB-KW"/>
</dbReference>
<dbReference type="FunFam" id="3.40.50.300:FF:000481">
    <property type="entry name" value="Structural maintenance of chromosomes 4"/>
    <property type="match status" value="1"/>
</dbReference>
<evidence type="ECO:0000256" key="15">
    <source>
        <dbReference type="SAM" id="MobiDB-lite"/>
    </source>
</evidence>
<dbReference type="SUPFAM" id="SSF52540">
    <property type="entry name" value="P-loop containing nucleoside triphosphate hydrolases"/>
    <property type="match status" value="1"/>
</dbReference>
<dbReference type="Gene3D" id="1.20.120.330">
    <property type="entry name" value="Nucleotidyltransferases domain 2"/>
    <property type="match status" value="1"/>
</dbReference>
<dbReference type="FunFam" id="3.40.50.300:FF:000585">
    <property type="entry name" value="Structural maintenance of chromosomes 4"/>
    <property type="match status" value="1"/>
</dbReference>
<evidence type="ECO:0000256" key="8">
    <source>
        <dbReference type="ARBA" id="ARBA00022840"/>
    </source>
</evidence>
<dbReference type="SUPFAM" id="SSF75553">
    <property type="entry name" value="Smc hinge domain"/>
    <property type="match status" value="1"/>
</dbReference>
<keyword evidence="11 13" id="KW-0539">Nucleus</keyword>
<feature type="compositionally biased region" description="Basic and acidic residues" evidence="15">
    <location>
        <begin position="41"/>
        <end position="50"/>
    </location>
</feature>
<feature type="coiled-coil region" evidence="14">
    <location>
        <begin position="547"/>
        <end position="602"/>
    </location>
</feature>
<evidence type="ECO:0000256" key="9">
    <source>
        <dbReference type="ARBA" id="ARBA00023054"/>
    </source>
</evidence>
<keyword evidence="9 14" id="KW-0175">Coiled coil</keyword>
<evidence type="ECO:0000256" key="12">
    <source>
        <dbReference type="ARBA" id="ARBA00023306"/>
    </source>
</evidence>
<dbReference type="Gene3D" id="1.20.1060.20">
    <property type="match status" value="1"/>
</dbReference>
<feature type="compositionally biased region" description="Polar residues" evidence="15">
    <location>
        <begin position="1272"/>
        <end position="1281"/>
    </location>
</feature>
<reference evidence="18 19" key="2">
    <citation type="journal article" date="2021" name="J. Hered.">
        <title>Feather Gene Expression Elucidates the Developmental Basis of Plumage Iridescence in African Starlings.</title>
        <authorList>
            <person name="Rubenstein D.R."/>
            <person name="Corvelo A."/>
            <person name="MacManes M.D."/>
            <person name="Maia R."/>
            <person name="Narzisi G."/>
            <person name="Rousaki A."/>
            <person name="Vandenabeele P."/>
            <person name="Shawkey M.D."/>
            <person name="Solomon J."/>
        </authorList>
    </citation>
    <scope>NUCLEOTIDE SEQUENCE [LARGE SCALE GENOMIC DNA]</scope>
    <source>
        <strain evidence="18">SS15</strain>
    </source>
</reference>
<dbReference type="FunFam" id="1.20.1060.20:FF:000003">
    <property type="entry name" value="Structural maintenance of chromosomes 4"/>
    <property type="match status" value="1"/>
</dbReference>
<dbReference type="InterPro" id="IPR003395">
    <property type="entry name" value="RecF/RecN/SMC_N"/>
</dbReference>
<feature type="compositionally biased region" description="Basic and acidic residues" evidence="15">
    <location>
        <begin position="792"/>
        <end position="804"/>
    </location>
</feature>
<accession>A0A835TW55</accession>
<keyword evidence="10" id="KW-0226">DNA condensation</keyword>
<comment type="similarity">
    <text evidence="3">Belongs to the SMC family. SMC4 subfamily.</text>
</comment>
<dbReference type="EMBL" id="JADDUC020000011">
    <property type="protein sequence ID" value="KAI1236027.1"/>
    <property type="molecule type" value="Genomic_DNA"/>
</dbReference>
<name>A0A835TW55_9PASS</name>
<evidence type="ECO:0000256" key="3">
    <source>
        <dbReference type="ARBA" id="ARBA00006005"/>
    </source>
</evidence>
<evidence type="ECO:0000313" key="19">
    <source>
        <dbReference type="Proteomes" id="UP000618051"/>
    </source>
</evidence>
<dbReference type="InterPro" id="IPR010935">
    <property type="entry name" value="SMC_hinge"/>
</dbReference>
<gene>
    <name evidence="18" type="ORF">IHE44_0002122</name>
    <name evidence="17" type="ORF">IHE44_011237</name>
</gene>
<dbReference type="GO" id="GO:0007076">
    <property type="term" value="P:mitotic chromosome condensation"/>
    <property type="evidence" value="ECO:0007669"/>
    <property type="project" value="TreeGrafter"/>
</dbReference>
<dbReference type="Proteomes" id="UP000618051">
    <property type="component" value="Unassembled WGS sequence"/>
</dbReference>
<feature type="region of interest" description="Disordered" evidence="15">
    <location>
        <begin position="1262"/>
        <end position="1281"/>
    </location>
</feature>
<keyword evidence="19" id="KW-1185">Reference proteome</keyword>
<evidence type="ECO:0000256" key="5">
    <source>
        <dbReference type="ARBA" id="ARBA00022618"/>
    </source>
</evidence>
<dbReference type="GO" id="GO:0005634">
    <property type="term" value="C:nucleus"/>
    <property type="evidence" value="ECO:0007669"/>
    <property type="project" value="UniProtKB-SubCell"/>
</dbReference>
<comment type="caution">
    <text evidence="17">The sequence shown here is derived from an EMBL/GenBank/DDBJ whole genome shotgun (WGS) entry which is preliminary data.</text>
</comment>
<keyword evidence="12" id="KW-0131">Cell cycle</keyword>
<dbReference type="EMBL" id="JADDUC010000051">
    <property type="protein sequence ID" value="KAG0121382.1"/>
    <property type="molecule type" value="Genomic_DNA"/>
</dbReference>
<sequence length="1358" mass="153931">MEGERPTGTVPGKSTKTSCAAHGKGRKPLEESSMDVEEENEGTREPDKEPPQASDEVVDNRSLEEILGSIPPPPPPAMTSEPGAPRLMITHIVNQNFKSYAGEQTLGPFHKRFSCIIGPNGSGKSNIIDSLLFVFGYRAQKIRSKKLSVLIHNSDEHKDIQSCSVEVHFQKITDKQEGDDYEVIPDSKFCVSRTAYRDNSSTYYINGKKKTFRDVGMLLRSHGIDLDHNRFLILQGEVEQIAMMKPKGQTEHDEGMLEYLEDLIGSARLKEPIQTLCRRVELLNEQRGEKLNRVKMVEKEKDALEEDKNKAIEFLCLENQIFKEKNKICQYYIHDLKKRINDLEMQKEKINEETKSVNEKSSKLAEETKTKNKALKDLEKKFNKITKFIEENKEKFTQLDLQDVKVRENLKHAKSKAKKLEKQLQKDKEKVEELKNVPSTSTKAIEDATAKRELLAKAKDKEEAKLRQVLASLQEETKGIQKEKEGKEKELMEFSKEVSEARSNMEIAQSELELYLSKYNSAVARLSQAQEALGSTSNTLKERKASIRDIAGKLPQAEQQLREKENALEKLEREESGTKDLVRNLRRKVEEAKSSLAQSRSRGKVLEALLQQKKCGNIPGLYGRLGDLGAIDDKYDVAISSCCGALDHIVVDTIDTAQACVNFLKAGGIGVATFIALDKMAVWEKKMQKIPTPENTPRLFDLVKVEDPKVRLAFYFALRDTLVAKNLEEATRIAFQKEKRWRVVTLQGQVIEVSGTMTGGGGKVMKGRMGSSVVMDISEEEISKMESQLQRDSQRAVQREEEKSQLEEAIRKLQQDIREMRNTSEKYTASIQGFSEQEIDLKNQIKELEANVAAATPDKTKQKELEKVLSGYKKDYERVAEKAGKMEEEVKRLHQLIMDTNNQKLKAQQDKIDKIDKEMDECSSAITKAQVAARTADRNLKKSEEALQRMEKEMEENEKEMKNLTAELTTLEDKATEVMNECRQAELSLHAIEGQAPEELRVLSEEELEALQEPDVLSKKIALLEAERHQLRPNLGAIAEYRKKEELYLQHVGELDNITSERDKFREAFEELRKQRLNEFMAGFNVITNKLKENYQMLTLGGDAELELVDSLDPFSEGIMFSVRPPKKSWKKIFNLSGGEKTLSSLALVFALHHYKPTPLYFMDEIDAALDFKNVSIVAFYIYEQTKNAQFIIISLRNNMFEIADRLIGIYKTQNTTKSVATNPKILAVKGLKELGLPGEFQEKLSNSPDLWQRIPGGCSRPNSAAVDQGKSHLSSPEVDQNFSSEEIHAMHKRKDTETEQVSNLTEAVRKNSPAQLQGQGRSGAQLSCFVLQGDAGILINPQQEFPEVHERSRDGSS</sequence>
<keyword evidence="8" id="KW-0067">ATP-binding</keyword>
<keyword evidence="4" id="KW-0158">Chromosome</keyword>
<protein>
    <recommendedName>
        <fullName evidence="13">Structural maintenance of chromosomes protein</fullName>
    </recommendedName>
</protein>
<proteinExistence type="inferred from homology"/>
<reference evidence="17" key="1">
    <citation type="submission" date="2020-10" db="EMBL/GenBank/DDBJ databases">
        <title>Feather gene expression reveals the developmental basis of iridescence in African starlings.</title>
        <authorList>
            <person name="Rubenstein D.R."/>
        </authorList>
    </citation>
    <scope>NUCLEOTIDE SEQUENCE</scope>
    <source>
        <strain evidence="17">SS15</strain>
        <tissue evidence="17">Liver</tissue>
    </source>
</reference>
<evidence type="ECO:0000256" key="11">
    <source>
        <dbReference type="ARBA" id="ARBA00023242"/>
    </source>
</evidence>
<evidence type="ECO:0000256" key="2">
    <source>
        <dbReference type="ARBA" id="ARBA00004286"/>
    </source>
</evidence>
<evidence type="ECO:0000256" key="10">
    <source>
        <dbReference type="ARBA" id="ARBA00023067"/>
    </source>
</evidence>
<dbReference type="GO" id="GO:0005524">
    <property type="term" value="F:ATP binding"/>
    <property type="evidence" value="ECO:0007669"/>
    <property type="project" value="UniProtKB-KW"/>
</dbReference>
<evidence type="ECO:0000256" key="4">
    <source>
        <dbReference type="ARBA" id="ARBA00022454"/>
    </source>
</evidence>
<evidence type="ECO:0000256" key="1">
    <source>
        <dbReference type="ARBA" id="ARBA00004123"/>
    </source>
</evidence>
<dbReference type="InterPro" id="IPR036277">
    <property type="entry name" value="SMC_hinge_sf"/>
</dbReference>
<dbReference type="SMART" id="SM00968">
    <property type="entry name" value="SMC_hinge"/>
    <property type="match status" value="1"/>
</dbReference>
<dbReference type="InterPro" id="IPR027417">
    <property type="entry name" value="P-loop_NTPase"/>
</dbReference>
<feature type="region of interest" description="Disordered" evidence="15">
    <location>
        <begin position="785"/>
        <end position="804"/>
    </location>
</feature>
<evidence type="ECO:0000256" key="13">
    <source>
        <dbReference type="PIRNR" id="PIRNR005719"/>
    </source>
</evidence>
<feature type="coiled-coil region" evidence="14">
    <location>
        <begin position="280"/>
        <end position="518"/>
    </location>
</feature>
<dbReference type="GO" id="GO:0016887">
    <property type="term" value="F:ATP hydrolysis activity"/>
    <property type="evidence" value="ECO:0007669"/>
    <property type="project" value="InterPro"/>
</dbReference>